<dbReference type="RefSeq" id="WP_065131975.1">
    <property type="nucleotide sequence ID" value="NZ_MAEM01000024.1"/>
</dbReference>
<feature type="domain" description="2Fe-2S ferredoxin-type" evidence="4">
    <location>
        <begin position="16"/>
        <end position="108"/>
    </location>
</feature>
<dbReference type="GO" id="GO:0051537">
    <property type="term" value="F:2 iron, 2 sulfur cluster binding"/>
    <property type="evidence" value="ECO:0007669"/>
    <property type="project" value="UniProtKB-KW"/>
</dbReference>
<evidence type="ECO:0000256" key="1">
    <source>
        <dbReference type="ARBA" id="ARBA00001974"/>
    </source>
</evidence>
<sequence>MTEIADTPADTEIRCYDVVLVTSEGERSTIRCDSRTTVLDAAEQSGLVLKSACQAGGCGACSAVLSDGQVEMGEHDPDVIETPEDEGGVLLCRSFPRADCRIDLPYGRGQVVTAPPTLHRARIVGLDRVADTVMRLRLSLLADDDGSCSADFESGQFVRITVPGSDARRAYSPANVANWDGALTFYIRLLPGGRMSEYLIGAANVGHELTVSSAKGDFALVENGLRPRWFIAGGTGLSPLLSMLGRMAEWGDTQPARLFVGATRHTEVFGQDELRALAASLPDFRFDTVVWQPDPEWLGATGNPVELAAAEAALLDEWPDVYVCGPPPMVDAAYAALTGVGIPREQIHAERFSAVE</sequence>
<dbReference type="InterPro" id="IPR017927">
    <property type="entry name" value="FAD-bd_FR_type"/>
</dbReference>
<dbReference type="GO" id="GO:0016491">
    <property type="term" value="F:oxidoreductase activity"/>
    <property type="evidence" value="ECO:0007669"/>
    <property type="project" value="InterPro"/>
</dbReference>
<dbReference type="PROSITE" id="PS51384">
    <property type="entry name" value="FAD_FR"/>
    <property type="match status" value="1"/>
</dbReference>
<dbReference type="Pfam" id="PF00175">
    <property type="entry name" value="NAD_binding_1"/>
    <property type="match status" value="1"/>
</dbReference>
<reference evidence="6 7" key="1">
    <citation type="submission" date="2016-06" db="EMBL/GenBank/DDBJ databases">
        <authorList>
            <person name="Kjaerup R.B."/>
            <person name="Dalgaard T.S."/>
            <person name="Juul-Madsen H.R."/>
        </authorList>
    </citation>
    <scope>NUCLEOTIDE SEQUENCE [LARGE SCALE GENOMIC DNA]</scope>
    <source>
        <strain evidence="6 7">1245752.6</strain>
    </source>
</reference>
<dbReference type="Gene3D" id="2.40.30.10">
    <property type="entry name" value="Translation factors"/>
    <property type="match status" value="1"/>
</dbReference>
<dbReference type="InterPro" id="IPR017938">
    <property type="entry name" value="Riboflavin_synthase-like_b-brl"/>
</dbReference>
<evidence type="ECO:0000259" key="4">
    <source>
        <dbReference type="PROSITE" id="PS51085"/>
    </source>
</evidence>
<gene>
    <name evidence="6" type="ORF">A9W98_00535</name>
</gene>
<dbReference type="SUPFAM" id="SSF54292">
    <property type="entry name" value="2Fe-2S ferredoxin-like"/>
    <property type="match status" value="1"/>
</dbReference>
<dbReference type="PROSITE" id="PS00197">
    <property type="entry name" value="2FE2S_FER_1"/>
    <property type="match status" value="1"/>
</dbReference>
<dbReference type="PROSITE" id="PS51085">
    <property type="entry name" value="2FE2S_FER_2"/>
    <property type="match status" value="1"/>
</dbReference>
<dbReference type="InterPro" id="IPR001041">
    <property type="entry name" value="2Fe-2S_ferredoxin-type"/>
</dbReference>
<dbReference type="SUPFAM" id="SSF63380">
    <property type="entry name" value="Riboflavin synthase domain-like"/>
    <property type="match status" value="1"/>
</dbReference>
<dbReference type="Pfam" id="PF00970">
    <property type="entry name" value="FAD_binding_6"/>
    <property type="match status" value="1"/>
</dbReference>
<comment type="caution">
    <text evidence="6">The sequence shown here is derived from an EMBL/GenBank/DDBJ whole genome shotgun (WGS) entry which is preliminary data.</text>
</comment>
<dbReference type="InterPro" id="IPR036010">
    <property type="entry name" value="2Fe-2S_ferredoxin-like_sf"/>
</dbReference>
<dbReference type="Pfam" id="PF00111">
    <property type="entry name" value="Fer2"/>
    <property type="match status" value="1"/>
</dbReference>
<dbReference type="Gene3D" id="3.10.20.30">
    <property type="match status" value="1"/>
</dbReference>
<keyword evidence="2" id="KW-0001">2Fe-2S</keyword>
<comment type="cofactor">
    <cofactor evidence="1">
        <name>FAD</name>
        <dbReference type="ChEBI" id="CHEBI:57692"/>
    </cofactor>
</comment>
<dbReference type="EMBL" id="MAEM01000024">
    <property type="protein sequence ID" value="OBS03907.1"/>
    <property type="molecule type" value="Genomic_DNA"/>
</dbReference>
<dbReference type="InterPro" id="IPR039261">
    <property type="entry name" value="FNR_nucleotide-bd"/>
</dbReference>
<feature type="domain" description="FAD-binding FR-type" evidence="5">
    <location>
        <begin position="116"/>
        <end position="221"/>
    </location>
</feature>
<dbReference type="Proteomes" id="UP000093757">
    <property type="component" value="Unassembled WGS sequence"/>
</dbReference>
<dbReference type="InterPro" id="IPR001433">
    <property type="entry name" value="OxRdtase_FAD/NAD-bd"/>
</dbReference>
<keyword evidence="3" id="KW-0411">Iron-sulfur</keyword>
<dbReference type="PRINTS" id="PR00410">
    <property type="entry name" value="PHEHYDRXLASE"/>
</dbReference>
<evidence type="ECO:0000256" key="2">
    <source>
        <dbReference type="ARBA" id="ARBA00022714"/>
    </source>
</evidence>
<dbReference type="CDD" id="cd00207">
    <property type="entry name" value="fer2"/>
    <property type="match status" value="1"/>
</dbReference>
<dbReference type="InterPro" id="IPR012675">
    <property type="entry name" value="Beta-grasp_dom_sf"/>
</dbReference>
<keyword evidence="2" id="KW-0408">Iron</keyword>
<dbReference type="OrthoDB" id="4307358at2"/>
<dbReference type="InterPro" id="IPR050415">
    <property type="entry name" value="MRET"/>
</dbReference>
<dbReference type="PANTHER" id="PTHR47354">
    <property type="entry name" value="NADH OXIDOREDUCTASE HCR"/>
    <property type="match status" value="1"/>
</dbReference>
<protein>
    <recommendedName>
        <fullName evidence="8">2Fe-2S iron-sulfur cluster binding domain-containing protein</fullName>
    </recommendedName>
</protein>
<evidence type="ECO:0000259" key="5">
    <source>
        <dbReference type="PROSITE" id="PS51384"/>
    </source>
</evidence>
<evidence type="ECO:0000313" key="7">
    <source>
        <dbReference type="Proteomes" id="UP000093757"/>
    </source>
</evidence>
<evidence type="ECO:0000313" key="6">
    <source>
        <dbReference type="EMBL" id="OBS03907.1"/>
    </source>
</evidence>
<keyword evidence="2" id="KW-0479">Metal-binding</keyword>
<dbReference type="InterPro" id="IPR008333">
    <property type="entry name" value="Cbr1-like_FAD-bd_dom"/>
</dbReference>
<dbReference type="AlphaFoldDB" id="A0A1A6BNH3"/>
<dbReference type="PANTHER" id="PTHR47354:SF5">
    <property type="entry name" value="PROTEIN RFBI"/>
    <property type="match status" value="1"/>
</dbReference>
<dbReference type="InterPro" id="IPR006058">
    <property type="entry name" value="2Fe2S_fd_BS"/>
</dbReference>
<accession>A0A1A6BNH3</accession>
<dbReference type="SUPFAM" id="SSF52343">
    <property type="entry name" value="Ferredoxin reductase-like, C-terminal NADP-linked domain"/>
    <property type="match status" value="1"/>
</dbReference>
<proteinExistence type="predicted"/>
<name>A0A1A6BNH3_MYCGO</name>
<organism evidence="6 7">
    <name type="scientific">Mycobacterium gordonae</name>
    <dbReference type="NCBI Taxonomy" id="1778"/>
    <lineage>
        <taxon>Bacteria</taxon>
        <taxon>Bacillati</taxon>
        <taxon>Actinomycetota</taxon>
        <taxon>Actinomycetes</taxon>
        <taxon>Mycobacteriales</taxon>
        <taxon>Mycobacteriaceae</taxon>
        <taxon>Mycobacterium</taxon>
    </lineage>
</organism>
<dbReference type="Gene3D" id="3.40.50.80">
    <property type="entry name" value="Nucleotide-binding domain of ferredoxin-NADP reductase (FNR) module"/>
    <property type="match status" value="1"/>
</dbReference>
<evidence type="ECO:0008006" key="8">
    <source>
        <dbReference type="Google" id="ProtNLM"/>
    </source>
</evidence>
<evidence type="ECO:0000256" key="3">
    <source>
        <dbReference type="ARBA" id="ARBA00023014"/>
    </source>
</evidence>